<keyword evidence="13 15" id="KW-0413">Isomerase</keyword>
<dbReference type="CDD" id="cd03481">
    <property type="entry name" value="TopoIIA_Trans_ScTopoIIA"/>
    <property type="match status" value="1"/>
</dbReference>
<dbReference type="SMART" id="SM00387">
    <property type="entry name" value="HATPase_c"/>
    <property type="match status" value="1"/>
</dbReference>
<dbReference type="Gene3D" id="3.30.1360.40">
    <property type="match status" value="1"/>
</dbReference>
<dbReference type="GO" id="GO:0006265">
    <property type="term" value="P:DNA topological change"/>
    <property type="evidence" value="ECO:0007669"/>
    <property type="project" value="UniProtKB-UniRule"/>
</dbReference>
<dbReference type="SMART" id="SM00433">
    <property type="entry name" value="TOP2c"/>
    <property type="match status" value="1"/>
</dbReference>
<evidence type="ECO:0000256" key="2">
    <source>
        <dbReference type="ARBA" id="ARBA00001913"/>
    </source>
</evidence>
<dbReference type="Gene3D" id="1.10.268.10">
    <property type="entry name" value="Topoisomerase, domain 3"/>
    <property type="match status" value="1"/>
</dbReference>
<dbReference type="SMART" id="SM00434">
    <property type="entry name" value="TOP4c"/>
    <property type="match status" value="1"/>
</dbReference>
<feature type="domain" description="Topo IIA-type catalytic" evidence="19">
    <location>
        <begin position="847"/>
        <end position="1281"/>
    </location>
</feature>
<dbReference type="InterPro" id="IPR001154">
    <property type="entry name" value="TopoII_euk"/>
</dbReference>
<dbReference type="InterPro" id="IPR002205">
    <property type="entry name" value="Topo_IIA_dom_A"/>
</dbReference>
<evidence type="ECO:0000256" key="4">
    <source>
        <dbReference type="ARBA" id="ARBA00011080"/>
    </source>
</evidence>
<dbReference type="InterPro" id="IPR006171">
    <property type="entry name" value="TOPRIM_dom"/>
</dbReference>
<comment type="function">
    <text evidence="14 16">Control of topological states of DNA by transient breakage and subsequent rejoining of DNA strands. Topoisomerase II makes double-strand breaks.</text>
</comment>
<dbReference type="FunFam" id="3.30.565.10:FF:000004">
    <property type="entry name" value="DNA topoisomerase 2"/>
    <property type="match status" value="1"/>
</dbReference>
<dbReference type="Pfam" id="PF01751">
    <property type="entry name" value="Toprim"/>
    <property type="match status" value="1"/>
</dbReference>
<dbReference type="EC" id="5.6.2.2" evidence="5 16"/>
<dbReference type="PANTHER" id="PTHR10169:SF38">
    <property type="entry name" value="DNA TOPOISOMERASE 2"/>
    <property type="match status" value="1"/>
</dbReference>
<dbReference type="EMBL" id="CAJVQA010019901">
    <property type="protein sequence ID" value="CAG8761126.1"/>
    <property type="molecule type" value="Genomic_DNA"/>
</dbReference>
<proteinExistence type="inferred from homology"/>
<dbReference type="InterPro" id="IPR013759">
    <property type="entry name" value="Topo_IIA_B_C"/>
</dbReference>
<dbReference type="GO" id="GO:0003677">
    <property type="term" value="F:DNA binding"/>
    <property type="evidence" value="ECO:0007669"/>
    <property type="project" value="UniProtKB-UniRule"/>
</dbReference>
<dbReference type="Gene3D" id="3.30.565.10">
    <property type="entry name" value="Histidine kinase-like ATPase, C-terminal domain"/>
    <property type="match status" value="1"/>
</dbReference>
<feature type="active site" description="O-(5'-phospho-DNA)-tyrosine intermediate" evidence="15">
    <location>
        <position position="937"/>
    </location>
</feature>
<evidence type="ECO:0000256" key="15">
    <source>
        <dbReference type="PROSITE-ProRule" id="PRU01384"/>
    </source>
</evidence>
<dbReference type="InterPro" id="IPR013760">
    <property type="entry name" value="Topo_IIA-like_dom_sf"/>
</dbReference>
<dbReference type="FunFam" id="3.90.199.10:FF:000002">
    <property type="entry name" value="DNA topoisomerase 2"/>
    <property type="match status" value="1"/>
</dbReference>
<dbReference type="GO" id="GO:0000819">
    <property type="term" value="P:sister chromatid segregation"/>
    <property type="evidence" value="ECO:0007669"/>
    <property type="project" value="TreeGrafter"/>
</dbReference>
<evidence type="ECO:0000256" key="12">
    <source>
        <dbReference type="ARBA" id="ARBA00023125"/>
    </source>
</evidence>
<dbReference type="InterPro" id="IPR013506">
    <property type="entry name" value="Topo_IIA_bsu_dom2"/>
</dbReference>
<feature type="domain" description="Toprim" evidence="18">
    <location>
        <begin position="599"/>
        <end position="716"/>
    </location>
</feature>
<dbReference type="Gene3D" id="3.30.1490.30">
    <property type="match status" value="1"/>
</dbReference>
<evidence type="ECO:0000256" key="13">
    <source>
        <dbReference type="ARBA" id="ARBA00023235"/>
    </source>
</evidence>
<feature type="compositionally biased region" description="Basic residues" evidence="17">
    <location>
        <begin position="90"/>
        <end position="103"/>
    </location>
</feature>
<accession>A0A9N9NVM2</accession>
<keyword evidence="21" id="KW-1185">Reference proteome</keyword>
<comment type="catalytic activity">
    <reaction evidence="1 15 16">
        <text>ATP-dependent breakage, passage and rejoining of double-stranded DNA.</text>
        <dbReference type="EC" id="5.6.2.2"/>
    </reaction>
</comment>
<dbReference type="SUPFAM" id="SSF54211">
    <property type="entry name" value="Ribosomal protein S5 domain 2-like"/>
    <property type="match status" value="1"/>
</dbReference>
<evidence type="ECO:0000313" key="21">
    <source>
        <dbReference type="Proteomes" id="UP000789759"/>
    </source>
</evidence>
<dbReference type="GO" id="GO:0005524">
    <property type="term" value="F:ATP binding"/>
    <property type="evidence" value="ECO:0007669"/>
    <property type="project" value="UniProtKB-UniRule"/>
</dbReference>
<dbReference type="FunFam" id="3.40.50.670:FF:000001">
    <property type="entry name" value="DNA topoisomerase 2"/>
    <property type="match status" value="2"/>
</dbReference>
<dbReference type="InterPro" id="IPR013758">
    <property type="entry name" value="Topo_IIA_A/C_ab"/>
</dbReference>
<keyword evidence="10" id="KW-0460">Magnesium</keyword>
<evidence type="ECO:0000256" key="6">
    <source>
        <dbReference type="ARBA" id="ARBA00019635"/>
    </source>
</evidence>
<comment type="caution">
    <text evidence="20">The sequence shown here is derived from an EMBL/GenBank/DDBJ whole genome shotgun (WGS) entry which is preliminary data.</text>
</comment>
<feature type="compositionally biased region" description="Low complexity" evidence="17">
    <location>
        <begin position="10"/>
        <end position="20"/>
    </location>
</feature>
<evidence type="ECO:0000256" key="8">
    <source>
        <dbReference type="ARBA" id="ARBA00022741"/>
    </source>
</evidence>
<dbReference type="PRINTS" id="PR00418">
    <property type="entry name" value="TPI2FAMILY"/>
</dbReference>
<keyword evidence="9 16" id="KW-0067">ATP-binding</keyword>
<keyword evidence="8 16" id="KW-0547">Nucleotide-binding</keyword>
<comment type="cofactor">
    <cofactor evidence="2">
        <name>Ca(2+)</name>
        <dbReference type="ChEBI" id="CHEBI:29108"/>
    </cofactor>
</comment>
<dbReference type="Pfam" id="PF16898">
    <property type="entry name" value="TOPRIM_C"/>
    <property type="match status" value="1"/>
</dbReference>
<feature type="region of interest" description="Disordered" evidence="17">
    <location>
        <begin position="1"/>
        <end position="165"/>
    </location>
</feature>
<dbReference type="InterPro" id="IPR050634">
    <property type="entry name" value="DNA_Topoisomerase_II"/>
</dbReference>
<evidence type="ECO:0000256" key="10">
    <source>
        <dbReference type="ARBA" id="ARBA00022842"/>
    </source>
</evidence>
<sequence length="1377" mass="157055">MSDMSDSDYSEYSSLTTTTTKRQPARKAKPTKIIEIDSENSEDISGSDYAPSISKEKKQPAKRAKTAKKTQVEDEASDKDISDYSPSTSKGKKQPTKKAKATKKTQMDNEVVDIDVSDSHSTAKAKKQPIKKAKATKKIQLNNEDSDNDISDAPEASSSKADTLHSGKTVEEIYQKKTQIEHVLLRPDTYIGSVEAITEKLWVYDSESDSMVYKDATIVPGLYKIVDEILVNAADNKIRDPSMNTIKVKIDKEQNLISVYNNGKGIPIEIHKEENVYVPELIFGHLLTSSNYDDNEKKVTGGRNGYGAKLTNIFSTEFIVETTDTNAKKKYKQIFKDNMSVKQNPKVTSYSKKEEYTEITFNPDLAKFGLTELTDDIVALLKKRVFDMAGCVKNVKVFLNDERIKVRNFKEYIQKYLPAPNPSEDSVAKSPDIIHEQVNERWEVGFTPSQEGQFQQVSFVNSIATMKGGTHVNHVVDQLVTRIVETVKKKHKDAKLKPFQVKNHISVYINCLIENPSFTSQTKEYMSLKEKSFGSSCTLSENFINKVLKSVIITNIIEEVKQKQDRELKKTDGAKRSNVLSIEKLEDAGHAGGKYAQNCTLILTEGDSAKSLAVAGISVVGRKNFGVFPLRGKLLNVRDASHSSIMSNEEIQNIKKILGLQHNKQYTSTKDLRYGHLMIMTDQDYDGSHIKGLIINLLDHFYPSLLKIPDFLREFITPIVKCTNNRTKEVISFYTIPEYEQWKSLNNEGKGWSIKYYKGLGTSEARDAKEYFSDLPTHMKPFRELQQDERSLIDMAFNKKKADARKEWLRTFQPGTYMDHNVDEITITDFINKELILFSMADNARSIPSVIDGFKPGQRKVMYGCFKRNLNKEVKVAQLAGYISEHSAYHHGEQSLTSTIIGLAYDFVGSNNINLLQPRGTFGSRAQGGKDAASARYINTALQPITRLIYHRADDNLLKYLNDDGQWIEPEWYCPTIPMVLVNGSEGIGTGWSSYIPNYNPMDLVKNILRLMEGEEQEPMHPWYRGFKGVIKPLDKDKYTNNGVIERISPTEIKITELPVRTWTQNYKKDLIDKFMGFINKFDEEHKAYTVDFYISLKEELADLTDEELAKKFKINSTIPTSNMVCFDPEGRLKKYQTPEDILQEFYHVRLDMYSKRKDYLIAELRHECLKLSNKVRFINMKIKHELEFEGLRKKAIIELLAANSFDRVHKRPVVKYGLEEASDEAEEDSNDSGYNYLMSTPAWAFSKEEAERINSLKNEKEKELKILEAKPPKEFWKDDLKAFEEQWNKDLAEFEENMNESVGGVKKGKKRVIKPTQKAKAKTVNKLDDEKSDVEVVAVKSKRKKVFDSNEGPRSKIANVFAFDSSSDEEEPKPKR</sequence>
<protein>
    <recommendedName>
        <fullName evidence="6 16">DNA topoisomerase 2</fullName>
        <ecNumber evidence="5 16">5.6.2.2</ecNumber>
    </recommendedName>
</protein>
<dbReference type="InterPro" id="IPR034157">
    <property type="entry name" value="TOPRIM_TopoII"/>
</dbReference>
<dbReference type="PROSITE" id="PS52040">
    <property type="entry name" value="TOPO_IIA"/>
    <property type="match status" value="1"/>
</dbReference>
<dbReference type="Pfam" id="PF00521">
    <property type="entry name" value="DNA_topoisoIV"/>
    <property type="match status" value="1"/>
</dbReference>
<evidence type="ECO:0000256" key="1">
    <source>
        <dbReference type="ARBA" id="ARBA00000185"/>
    </source>
</evidence>
<dbReference type="SUPFAM" id="SSF55874">
    <property type="entry name" value="ATPase domain of HSP90 chaperone/DNA topoisomerase II/histidine kinase"/>
    <property type="match status" value="1"/>
</dbReference>
<evidence type="ECO:0000256" key="16">
    <source>
        <dbReference type="RuleBase" id="RU362094"/>
    </source>
</evidence>
<evidence type="ECO:0000256" key="17">
    <source>
        <dbReference type="SAM" id="MobiDB-lite"/>
    </source>
</evidence>
<dbReference type="Gene3D" id="3.30.230.10">
    <property type="match status" value="1"/>
</dbReference>
<keyword evidence="12 15" id="KW-0238">DNA-binding</keyword>
<evidence type="ECO:0000313" key="20">
    <source>
        <dbReference type="EMBL" id="CAG8761126.1"/>
    </source>
</evidence>
<evidence type="ECO:0000256" key="7">
    <source>
        <dbReference type="ARBA" id="ARBA00022723"/>
    </source>
</evidence>
<dbReference type="InterPro" id="IPR031660">
    <property type="entry name" value="TOPRIM_C"/>
</dbReference>
<dbReference type="Pfam" id="PF00204">
    <property type="entry name" value="DNA_gyraseB"/>
    <property type="match status" value="1"/>
</dbReference>
<dbReference type="CDD" id="cd16930">
    <property type="entry name" value="HATPase_TopII-like"/>
    <property type="match status" value="1"/>
</dbReference>
<reference evidence="20" key="1">
    <citation type="submission" date="2021-06" db="EMBL/GenBank/DDBJ databases">
        <authorList>
            <person name="Kallberg Y."/>
            <person name="Tangrot J."/>
            <person name="Rosling A."/>
        </authorList>
    </citation>
    <scope>NUCLEOTIDE SEQUENCE</scope>
    <source>
        <strain evidence="20">FL966</strain>
    </source>
</reference>
<dbReference type="FunFam" id="3.30.1490.30:FF:000001">
    <property type="entry name" value="DNA topoisomerase 2"/>
    <property type="match status" value="1"/>
</dbReference>
<gene>
    <name evidence="20" type="ORF">CPELLU_LOCUS15311</name>
</gene>
<dbReference type="GO" id="GO:0005634">
    <property type="term" value="C:nucleus"/>
    <property type="evidence" value="ECO:0007669"/>
    <property type="project" value="TreeGrafter"/>
</dbReference>
<dbReference type="PANTHER" id="PTHR10169">
    <property type="entry name" value="DNA TOPOISOMERASE/GYRASE"/>
    <property type="match status" value="1"/>
</dbReference>
<feature type="compositionally biased region" description="Basic residues" evidence="17">
    <location>
        <begin position="123"/>
        <end position="137"/>
    </location>
</feature>
<dbReference type="InterPro" id="IPR020568">
    <property type="entry name" value="Ribosomal_Su5_D2-typ_SF"/>
</dbReference>
<dbReference type="InterPro" id="IPR018522">
    <property type="entry name" value="TopoIIA_CS"/>
</dbReference>
<dbReference type="CDD" id="cd00187">
    <property type="entry name" value="TOP4c"/>
    <property type="match status" value="1"/>
</dbReference>
<evidence type="ECO:0000259" key="18">
    <source>
        <dbReference type="PROSITE" id="PS50880"/>
    </source>
</evidence>
<dbReference type="GO" id="GO:0000712">
    <property type="term" value="P:resolution of meiotic recombination intermediates"/>
    <property type="evidence" value="ECO:0007669"/>
    <property type="project" value="TreeGrafter"/>
</dbReference>
<dbReference type="Proteomes" id="UP000789759">
    <property type="component" value="Unassembled WGS sequence"/>
</dbReference>
<dbReference type="CDD" id="cd03365">
    <property type="entry name" value="TOPRIM_TopoIIA"/>
    <property type="match status" value="1"/>
</dbReference>
<dbReference type="InterPro" id="IPR001241">
    <property type="entry name" value="Topo_IIA"/>
</dbReference>
<keyword evidence="11 15" id="KW-0799">Topoisomerase</keyword>
<evidence type="ECO:0000256" key="11">
    <source>
        <dbReference type="ARBA" id="ARBA00023029"/>
    </source>
</evidence>
<evidence type="ECO:0000256" key="5">
    <source>
        <dbReference type="ARBA" id="ARBA00012895"/>
    </source>
</evidence>
<dbReference type="PRINTS" id="PR01158">
    <property type="entry name" value="TOPISMRASEII"/>
</dbReference>
<evidence type="ECO:0000256" key="14">
    <source>
        <dbReference type="ARBA" id="ARBA00053943"/>
    </source>
</evidence>
<evidence type="ECO:0000256" key="3">
    <source>
        <dbReference type="ARBA" id="ARBA00001946"/>
    </source>
</evidence>
<dbReference type="PROSITE" id="PS00177">
    <property type="entry name" value="TOPOISOMERASE_II"/>
    <property type="match status" value="1"/>
</dbReference>
<comment type="cofactor">
    <cofactor evidence="3">
        <name>Mg(2+)</name>
        <dbReference type="ChEBI" id="CHEBI:18420"/>
    </cofactor>
</comment>
<dbReference type="InterPro" id="IPR013757">
    <property type="entry name" value="Topo_IIA_A_a_sf"/>
</dbReference>
<organism evidence="20 21">
    <name type="scientific">Cetraspora pellucida</name>
    <dbReference type="NCBI Taxonomy" id="1433469"/>
    <lineage>
        <taxon>Eukaryota</taxon>
        <taxon>Fungi</taxon>
        <taxon>Fungi incertae sedis</taxon>
        <taxon>Mucoromycota</taxon>
        <taxon>Glomeromycotina</taxon>
        <taxon>Glomeromycetes</taxon>
        <taxon>Diversisporales</taxon>
        <taxon>Gigasporaceae</taxon>
        <taxon>Cetraspora</taxon>
    </lineage>
</organism>
<dbReference type="GO" id="GO:0046872">
    <property type="term" value="F:metal ion binding"/>
    <property type="evidence" value="ECO:0007669"/>
    <property type="project" value="UniProtKB-KW"/>
</dbReference>
<dbReference type="SUPFAM" id="SSF56719">
    <property type="entry name" value="Type II DNA topoisomerase"/>
    <property type="match status" value="1"/>
</dbReference>
<feature type="non-terminal residue" evidence="20">
    <location>
        <position position="1377"/>
    </location>
</feature>
<comment type="similarity">
    <text evidence="4 16">Belongs to the type II topoisomerase family.</text>
</comment>
<name>A0A9N9NVM2_9GLOM</name>
<evidence type="ECO:0000256" key="9">
    <source>
        <dbReference type="ARBA" id="ARBA00022840"/>
    </source>
</evidence>
<dbReference type="FunFam" id="3.30.230.10:FF:000008">
    <property type="entry name" value="DNA topoisomerase 2"/>
    <property type="match status" value="1"/>
</dbReference>
<keyword evidence="7" id="KW-0479">Metal-binding</keyword>
<dbReference type="Gene3D" id="3.40.50.670">
    <property type="match status" value="1"/>
</dbReference>
<dbReference type="InterPro" id="IPR036890">
    <property type="entry name" value="HATPase_C_sf"/>
</dbReference>
<dbReference type="OrthoDB" id="276498at2759"/>
<dbReference type="InterPro" id="IPR003594">
    <property type="entry name" value="HATPase_dom"/>
</dbReference>
<evidence type="ECO:0000259" key="19">
    <source>
        <dbReference type="PROSITE" id="PS52040"/>
    </source>
</evidence>
<dbReference type="GO" id="GO:0003918">
    <property type="term" value="F:DNA topoisomerase type II (double strand cut, ATP-hydrolyzing) activity"/>
    <property type="evidence" value="ECO:0007669"/>
    <property type="project" value="UniProtKB-UniRule"/>
</dbReference>
<dbReference type="Pfam" id="PF02518">
    <property type="entry name" value="HATPase_c"/>
    <property type="match status" value="1"/>
</dbReference>
<comment type="subunit">
    <text evidence="16">Homodimer.</text>
</comment>
<dbReference type="Gene3D" id="3.90.199.10">
    <property type="entry name" value="Topoisomerase II, domain 5"/>
    <property type="match status" value="1"/>
</dbReference>
<dbReference type="InterPro" id="IPR014721">
    <property type="entry name" value="Ribsml_uS5_D2-typ_fold_subgr"/>
</dbReference>
<dbReference type="PROSITE" id="PS50880">
    <property type="entry name" value="TOPRIM"/>
    <property type="match status" value="1"/>
</dbReference>